<sequence>MAPGGRGFPYPFLKKYQILVLIFEQYSIYRDSTEPNKPSRTCSSKKVLKYLRTALPLHPNMQGRGVAFQINLGNWNRMQQNNCPQYIVKGKRIESILRCTLPSRS</sequence>
<keyword evidence="2" id="KW-1185">Reference proteome</keyword>
<dbReference type="Proteomes" id="UP001054945">
    <property type="component" value="Unassembled WGS sequence"/>
</dbReference>
<comment type="caution">
    <text evidence="1">The sequence shown here is derived from an EMBL/GenBank/DDBJ whole genome shotgun (WGS) entry which is preliminary data.</text>
</comment>
<gene>
    <name evidence="1" type="ORF">CEXT_144811</name>
</gene>
<evidence type="ECO:0000313" key="1">
    <source>
        <dbReference type="EMBL" id="GIY87932.1"/>
    </source>
</evidence>
<reference evidence="1 2" key="1">
    <citation type="submission" date="2021-06" db="EMBL/GenBank/DDBJ databases">
        <title>Caerostris extrusa draft genome.</title>
        <authorList>
            <person name="Kono N."/>
            <person name="Arakawa K."/>
        </authorList>
    </citation>
    <scope>NUCLEOTIDE SEQUENCE [LARGE SCALE GENOMIC DNA]</scope>
</reference>
<proteinExistence type="predicted"/>
<evidence type="ECO:0000313" key="2">
    <source>
        <dbReference type="Proteomes" id="UP001054945"/>
    </source>
</evidence>
<accession>A0AAV4WZR2</accession>
<dbReference type="AlphaFoldDB" id="A0AAV4WZR2"/>
<name>A0AAV4WZR2_CAEEX</name>
<organism evidence="1 2">
    <name type="scientific">Caerostris extrusa</name>
    <name type="common">Bark spider</name>
    <name type="synonym">Caerostris bankana</name>
    <dbReference type="NCBI Taxonomy" id="172846"/>
    <lineage>
        <taxon>Eukaryota</taxon>
        <taxon>Metazoa</taxon>
        <taxon>Ecdysozoa</taxon>
        <taxon>Arthropoda</taxon>
        <taxon>Chelicerata</taxon>
        <taxon>Arachnida</taxon>
        <taxon>Araneae</taxon>
        <taxon>Araneomorphae</taxon>
        <taxon>Entelegynae</taxon>
        <taxon>Araneoidea</taxon>
        <taxon>Araneidae</taxon>
        <taxon>Caerostris</taxon>
    </lineage>
</organism>
<protein>
    <submittedName>
        <fullName evidence="1">Uncharacterized protein</fullName>
    </submittedName>
</protein>
<dbReference type="EMBL" id="BPLR01016995">
    <property type="protein sequence ID" value="GIY87932.1"/>
    <property type="molecule type" value="Genomic_DNA"/>
</dbReference>